<evidence type="ECO:0000313" key="1">
    <source>
        <dbReference type="EMBL" id="MDX8331955.1"/>
    </source>
</evidence>
<keyword evidence="2" id="KW-1185">Reference proteome</keyword>
<dbReference type="Proteomes" id="UP001277561">
    <property type="component" value="Unassembled WGS sequence"/>
</dbReference>
<sequence length="287" mass="32497">MGNGFDLHHGIASEYSDFAAYLEDVDQETFRIAEDYVVPDRDLWSALEECLAQVDVDQIEDYAANFLMSYGADDWSDSGHHDYEYEMEQICSAISKDLRRNFADWVRQIEIRASPASPVQCIVPNASFLNFNYTPTLQRLYDVPDNRVLHIHGSASDVAADIILGHGWDRRASDLRSRFTNEDTDVRVAGGFQLIDDLLAKTFKPTKDILARNKTFFEGLNTITEVFVLGHSLAPVDGMYFHAVLDQVHPDTQWTVSYYNDEHATRSAAEDIGIPGSRLRLRPLNAL</sequence>
<proteinExistence type="predicted"/>
<accession>A0ABU4W2F4</accession>
<gene>
    <name evidence="1" type="ORF">RMS29_22330</name>
</gene>
<dbReference type="EMBL" id="JAVRAD010000013">
    <property type="protein sequence ID" value="MDX8331955.1"/>
    <property type="molecule type" value="Genomic_DNA"/>
</dbReference>
<evidence type="ECO:0000313" key="2">
    <source>
        <dbReference type="Proteomes" id="UP001277561"/>
    </source>
</evidence>
<comment type="caution">
    <text evidence="1">The sequence shown here is derived from an EMBL/GenBank/DDBJ whole genome shotgun (WGS) entry which is preliminary data.</text>
</comment>
<protein>
    <submittedName>
        <fullName evidence="1">Bacteriophage abortive infection AbiH family protein</fullName>
    </submittedName>
</protein>
<dbReference type="Pfam" id="PF14253">
    <property type="entry name" value="AbiH"/>
    <property type="match status" value="1"/>
</dbReference>
<reference evidence="1" key="1">
    <citation type="journal article" date="2023" name="Phytobiomes J">
        <title>Deciphering the key players within the bacterial microbiota associated with aerial crown gall tumors on rhododendron: Insights into the gallobiome.</title>
        <authorList>
            <person name="Kuzmanovic N."/>
            <person name="Nesme J."/>
            <person name="Wolf J."/>
            <person name="Neumann-Schaal M."/>
            <person name="Petersen J."/>
            <person name="Fernandez-Gnecco G."/>
            <person name="Sproeer C."/>
            <person name="Bunk B."/>
            <person name="Overmann J."/>
            <person name="Sorensen S.J."/>
            <person name="Idczak E."/>
            <person name="Smalla K."/>
        </authorList>
    </citation>
    <scope>NUCLEOTIDE SEQUENCE [LARGE SCALE GENOMIC DNA]</scope>
    <source>
        <strain evidence="1">Rho-14.1</strain>
    </source>
</reference>
<name>A0ABU4W2F4_9HYPH</name>
<organism evidence="1 2">
    <name type="scientific">Agrobacterium rosae</name>
    <dbReference type="NCBI Taxonomy" id="1972867"/>
    <lineage>
        <taxon>Bacteria</taxon>
        <taxon>Pseudomonadati</taxon>
        <taxon>Pseudomonadota</taxon>
        <taxon>Alphaproteobacteria</taxon>
        <taxon>Hyphomicrobiales</taxon>
        <taxon>Rhizobiaceae</taxon>
        <taxon>Rhizobium/Agrobacterium group</taxon>
        <taxon>Agrobacterium</taxon>
    </lineage>
</organism>
<dbReference type="InterPro" id="IPR025935">
    <property type="entry name" value="AbiH"/>
</dbReference>